<dbReference type="InterPro" id="IPR003779">
    <property type="entry name" value="CMD-like"/>
</dbReference>
<accession>A0A6N2YRH2</accession>
<dbReference type="Pfam" id="PF07883">
    <property type="entry name" value="Cupin_2"/>
    <property type="match status" value="1"/>
</dbReference>
<feature type="domain" description="Cupin type-2" evidence="2">
    <location>
        <begin position="232"/>
        <end position="293"/>
    </location>
</feature>
<evidence type="ECO:0000313" key="3">
    <source>
        <dbReference type="EMBL" id="VYT68220.1"/>
    </source>
</evidence>
<feature type="domain" description="Carboxymuconolactone decarboxylase-like" evidence="1">
    <location>
        <begin position="6"/>
        <end position="70"/>
    </location>
</feature>
<evidence type="ECO:0000259" key="1">
    <source>
        <dbReference type="Pfam" id="PF02627"/>
    </source>
</evidence>
<dbReference type="InterPro" id="IPR014710">
    <property type="entry name" value="RmlC-like_jellyroll"/>
</dbReference>
<feature type="domain" description="Carboxymuconolactone decarboxylase-like" evidence="1">
    <location>
        <begin position="125"/>
        <end position="187"/>
    </location>
</feature>
<evidence type="ECO:0000259" key="2">
    <source>
        <dbReference type="Pfam" id="PF07883"/>
    </source>
</evidence>
<sequence>MAENTKELSNKEMQLVTISKYTATGDQAKLKDAVNEALDKGLTVNEVKDAMVQLYAYTGFPRSLNALNVLMNTVNERNANGVATEEGKAAAKTILGADAMAEGTKTQTELVGGEVKGALFDFAPASDQYLKSHLFGDIFASDVLNWREREIVTVAALEALSDVDSQLNAHRGIAKHNGVTDAQLKAISKAVHDENNVSPFPAGAFNEGYAQYFSGKSWLAPLNSEEVGIHNVTFEPTSRNDWHVHHGASQILVVVGGKGWYQEAGKPAQALAAGDVVYIAPEIKHWHGATADSYFSHLAMTVQKEGVSVTWMEPVSDAEYKDLKWEHK</sequence>
<name>A0A6N2YRH2_9FIRM</name>
<dbReference type="SUPFAM" id="SSF69118">
    <property type="entry name" value="AhpD-like"/>
    <property type="match status" value="1"/>
</dbReference>
<organism evidence="3">
    <name type="scientific">Veillonella ratti</name>
    <dbReference type="NCBI Taxonomy" id="103892"/>
    <lineage>
        <taxon>Bacteria</taxon>
        <taxon>Bacillati</taxon>
        <taxon>Bacillota</taxon>
        <taxon>Negativicutes</taxon>
        <taxon>Veillonellales</taxon>
        <taxon>Veillonellaceae</taxon>
        <taxon>Veillonella</taxon>
    </lineage>
</organism>
<dbReference type="Gene3D" id="1.20.1290.10">
    <property type="entry name" value="AhpD-like"/>
    <property type="match status" value="1"/>
</dbReference>
<dbReference type="InterPro" id="IPR029032">
    <property type="entry name" value="AhpD-like"/>
</dbReference>
<dbReference type="Gene3D" id="2.60.120.10">
    <property type="entry name" value="Jelly Rolls"/>
    <property type="match status" value="1"/>
</dbReference>
<dbReference type="SUPFAM" id="SSF51182">
    <property type="entry name" value="RmlC-like cupins"/>
    <property type="match status" value="1"/>
</dbReference>
<dbReference type="InterPro" id="IPR011051">
    <property type="entry name" value="RmlC_Cupin_sf"/>
</dbReference>
<gene>
    <name evidence="3" type="ORF">VRLFYP33_00307</name>
</gene>
<protein>
    <submittedName>
        <fullName evidence="3">Carboxymuconolactone decarboxylase family protein</fullName>
    </submittedName>
</protein>
<dbReference type="GO" id="GO:0051920">
    <property type="term" value="F:peroxiredoxin activity"/>
    <property type="evidence" value="ECO:0007669"/>
    <property type="project" value="InterPro"/>
</dbReference>
<dbReference type="PANTHER" id="PTHR43698">
    <property type="entry name" value="RIBD C-TERMINAL DOMAIN CONTAINING PROTEIN"/>
    <property type="match status" value="1"/>
</dbReference>
<dbReference type="CDD" id="cd02233">
    <property type="entry name" value="cupin_HNL-like"/>
    <property type="match status" value="1"/>
</dbReference>
<reference evidence="3" key="1">
    <citation type="submission" date="2019-11" db="EMBL/GenBank/DDBJ databases">
        <authorList>
            <person name="Feng L."/>
        </authorList>
    </citation>
    <scope>NUCLEOTIDE SEQUENCE</scope>
    <source>
        <strain evidence="3">VrattiLFYP33</strain>
    </source>
</reference>
<dbReference type="InterPro" id="IPR013096">
    <property type="entry name" value="Cupin_2"/>
</dbReference>
<dbReference type="Pfam" id="PF02627">
    <property type="entry name" value="CMD"/>
    <property type="match status" value="2"/>
</dbReference>
<proteinExistence type="predicted"/>
<dbReference type="InterPro" id="IPR047263">
    <property type="entry name" value="HNL-like_cupin"/>
</dbReference>
<dbReference type="AlphaFoldDB" id="A0A6N2YRH2"/>
<dbReference type="EMBL" id="CACRUX010000002">
    <property type="protein sequence ID" value="VYT68220.1"/>
    <property type="molecule type" value="Genomic_DNA"/>
</dbReference>
<dbReference type="PANTHER" id="PTHR43698:SF1">
    <property type="entry name" value="BLL4564 PROTEIN"/>
    <property type="match status" value="1"/>
</dbReference>